<dbReference type="InterPro" id="IPR001764">
    <property type="entry name" value="Glyco_hydro_3_N"/>
</dbReference>
<comment type="similarity">
    <text evidence="1">Belongs to the glycosyl hydrolase 3 family.</text>
</comment>
<name>A0A329U123_9FIRM</name>
<proteinExistence type="inferred from homology"/>
<evidence type="ECO:0000256" key="1">
    <source>
        <dbReference type="ARBA" id="ARBA00005336"/>
    </source>
</evidence>
<dbReference type="Pfam" id="PF01915">
    <property type="entry name" value="Glyco_hydro_3_C"/>
    <property type="match status" value="1"/>
</dbReference>
<dbReference type="AlphaFoldDB" id="A0A329U123"/>
<accession>A0A329U123</accession>
<dbReference type="PRINTS" id="PR00133">
    <property type="entry name" value="GLHYDRLASE3"/>
</dbReference>
<dbReference type="InterPro" id="IPR002772">
    <property type="entry name" value="Glyco_hydro_3_C"/>
</dbReference>
<comment type="caution">
    <text evidence="5">The sequence shown here is derived from an EMBL/GenBank/DDBJ whole genome shotgun (WGS) entry which is preliminary data.</text>
</comment>
<protein>
    <submittedName>
        <fullName evidence="5">Beta-glucosidase</fullName>
    </submittedName>
</protein>
<feature type="domain" description="Fibronectin type III-like" evidence="4">
    <location>
        <begin position="433"/>
        <end position="511"/>
    </location>
</feature>
<evidence type="ECO:0000259" key="4">
    <source>
        <dbReference type="SMART" id="SM01217"/>
    </source>
</evidence>
<dbReference type="SUPFAM" id="SSF52279">
    <property type="entry name" value="Beta-D-glucan exohydrolase, C-terminal domain"/>
    <property type="match status" value="1"/>
</dbReference>
<dbReference type="OrthoDB" id="98455at2"/>
<keyword evidence="3" id="KW-0472">Membrane</keyword>
<dbReference type="SMART" id="SM01217">
    <property type="entry name" value="Fn3_like"/>
    <property type="match status" value="1"/>
</dbReference>
<evidence type="ECO:0000256" key="2">
    <source>
        <dbReference type="ARBA" id="ARBA00022801"/>
    </source>
</evidence>
<dbReference type="Pfam" id="PF14310">
    <property type="entry name" value="Fn3-like"/>
    <property type="match status" value="1"/>
</dbReference>
<evidence type="ECO:0000256" key="3">
    <source>
        <dbReference type="SAM" id="Phobius"/>
    </source>
</evidence>
<gene>
    <name evidence="5" type="ORF">C4N26_03255</name>
</gene>
<keyword evidence="2" id="KW-0378">Hydrolase</keyword>
<dbReference type="InterPro" id="IPR013783">
    <property type="entry name" value="Ig-like_fold"/>
</dbReference>
<dbReference type="GO" id="GO:0004553">
    <property type="term" value="F:hydrolase activity, hydrolyzing O-glycosyl compounds"/>
    <property type="evidence" value="ECO:0007669"/>
    <property type="project" value="InterPro"/>
</dbReference>
<dbReference type="PANTHER" id="PTHR42715:SF10">
    <property type="entry name" value="BETA-GLUCOSIDASE"/>
    <property type="match status" value="1"/>
</dbReference>
<keyword evidence="3" id="KW-1133">Transmembrane helix</keyword>
<dbReference type="Gene3D" id="3.40.50.1700">
    <property type="entry name" value="Glycoside hydrolase family 3 C-terminal domain"/>
    <property type="match status" value="1"/>
</dbReference>
<dbReference type="InterPro" id="IPR026891">
    <property type="entry name" value="Fn3-like"/>
</dbReference>
<organism evidence="5 6">
    <name type="scientific">Faecalibacterium prausnitzii</name>
    <dbReference type="NCBI Taxonomy" id="853"/>
    <lineage>
        <taxon>Bacteria</taxon>
        <taxon>Bacillati</taxon>
        <taxon>Bacillota</taxon>
        <taxon>Clostridia</taxon>
        <taxon>Eubacteriales</taxon>
        <taxon>Oscillospiraceae</taxon>
        <taxon>Faecalibacterium</taxon>
    </lineage>
</organism>
<dbReference type="PANTHER" id="PTHR42715">
    <property type="entry name" value="BETA-GLUCOSIDASE"/>
    <property type="match status" value="1"/>
</dbReference>
<dbReference type="Proteomes" id="UP000251144">
    <property type="component" value="Unassembled WGS sequence"/>
</dbReference>
<sequence>MNRVVYPKEKELTVMAQKKKDSKMMVKIIKTAVSGVLCVALAGGMVAANVLIPPNASSVQSILGLKSGGIDNSKAKTEGINMEYSKPGFDTEEALVEDEIALNKKIAAEGIVLLKNDAGKMPYSTDTTFSFVSHSAVSYIGGNKVDMKTAFEDAGFGVNEDLWKFYSEGNGKDYGLGVGSVSYGDDEDFSINECPLSVMQAEPGLTDSMQGTVPVFVFSRVAGEGRDMPRSMYNHTDVEEDKTKTYLEPDSVELEILQYLNDNFDDVVLLLNSSAAVDLSWVENYPNIHTVISAPAMGDYGLCSLAEIFSGKVNPSGRTVDTYEVDAMNSPAAQNFGDFAYYDENGNLTKYNYVSYKEGIYVGYRYYETRYEDKVLGQGNAGDYNYDDAVMYPFGYGLSYTTFDWSDYNTSWDGDTCTVTVKVTNTGSVAGKDVVEVYAQSPYTDYDKTNKVEKAAVELVGYAKTSELAPGASETVTVTFDQEQLKSYDYTNAKTYILDAGDYYITAAKNAHDAVNNILAVKGKTVEDGMTADGNTEFVATYTPANGTVDTTTYKNDTTTGVEVTNQLDQANGGFQYLSRSDWTGTWPTTDGEVSDQISTWGNPINGTDANGNPASYTYYKTISSEDLAKLDSFDSLNTTDPSTLTDELVYGKDNGLGLIDMRGLDYNDPKWNDLLDQLTPSDYQTLITQSGYGTAAIKSVDKPSTTDRDAATGLVNYGVDASGNFYFKGNITHCGVIVLAQTYNDDLATHYGENIGDESYYLDVDGWYAPAVNMHRTAFSGRNSEYYSEDPFIGGHIASLECEGVASRGMYVFVKHYAINDQEDHRGDREGQYSIATFLNEQAAREIYLKPFEMCVKSDKVEMNYAKDNGDGTYSNATTEIPSVTGIMTSFNRVGYTWAGGNYNMITGLLRNEWGFHGFIITDNANTGVFMDAGQMIQAGADGKLTNLPTGARYTFNKNDVSDYHYGREAVHNILYTIANSKAMNGGMPGSRYLAKVEPYQKVIYAVDGVCGGLIAVLVILTIFRFRKKKEDNIKTV</sequence>
<dbReference type="EMBL" id="PRLB01000002">
    <property type="protein sequence ID" value="RAW54993.1"/>
    <property type="molecule type" value="Genomic_DNA"/>
</dbReference>
<dbReference type="SUPFAM" id="SSF51445">
    <property type="entry name" value="(Trans)glycosidases"/>
    <property type="match status" value="1"/>
</dbReference>
<reference evidence="5 6" key="1">
    <citation type="submission" date="2018-02" db="EMBL/GenBank/DDBJ databases">
        <title>Complete genome sequencing of Faecalibacterium prausnitzii strains isolated from the human gut.</title>
        <authorList>
            <person name="Fitzgerald B.C."/>
            <person name="Shkoporov A.N."/>
            <person name="Ross P.R."/>
            <person name="Hill C."/>
        </authorList>
    </citation>
    <scope>NUCLEOTIDE SEQUENCE [LARGE SCALE GENOMIC DNA]</scope>
    <source>
        <strain evidence="5 6">APC942/32-1</strain>
    </source>
</reference>
<feature type="transmembrane region" description="Helical" evidence="3">
    <location>
        <begin position="1004"/>
        <end position="1025"/>
    </location>
</feature>
<dbReference type="Gene3D" id="3.20.20.300">
    <property type="entry name" value="Glycoside hydrolase, family 3, N-terminal domain"/>
    <property type="match status" value="1"/>
</dbReference>
<dbReference type="Pfam" id="PF00933">
    <property type="entry name" value="Glyco_hydro_3"/>
    <property type="match status" value="1"/>
</dbReference>
<dbReference type="Gene3D" id="2.60.40.10">
    <property type="entry name" value="Immunoglobulins"/>
    <property type="match status" value="1"/>
</dbReference>
<evidence type="ECO:0000313" key="5">
    <source>
        <dbReference type="EMBL" id="RAW54993.1"/>
    </source>
</evidence>
<dbReference type="GO" id="GO:0005975">
    <property type="term" value="P:carbohydrate metabolic process"/>
    <property type="evidence" value="ECO:0007669"/>
    <property type="project" value="InterPro"/>
</dbReference>
<dbReference type="InterPro" id="IPR036881">
    <property type="entry name" value="Glyco_hydro_3_C_sf"/>
</dbReference>
<dbReference type="InterPro" id="IPR050288">
    <property type="entry name" value="Cellulose_deg_GH3"/>
</dbReference>
<dbReference type="InterPro" id="IPR036962">
    <property type="entry name" value="Glyco_hydro_3_N_sf"/>
</dbReference>
<dbReference type="InterPro" id="IPR017853">
    <property type="entry name" value="GH"/>
</dbReference>
<keyword evidence="3" id="KW-0812">Transmembrane</keyword>
<evidence type="ECO:0000313" key="6">
    <source>
        <dbReference type="Proteomes" id="UP000251144"/>
    </source>
</evidence>